<dbReference type="CDD" id="cd00383">
    <property type="entry name" value="trans_reg_C"/>
    <property type="match status" value="1"/>
</dbReference>
<dbReference type="PROSITE" id="PS51755">
    <property type="entry name" value="OMPR_PHOB"/>
    <property type="match status" value="1"/>
</dbReference>
<evidence type="ECO:0000256" key="4">
    <source>
        <dbReference type="ARBA" id="ARBA00023012"/>
    </source>
</evidence>
<evidence type="ECO:0000259" key="14">
    <source>
        <dbReference type="PROSITE" id="PS50110"/>
    </source>
</evidence>
<dbReference type="SMART" id="SM00448">
    <property type="entry name" value="REC"/>
    <property type="match status" value="1"/>
</dbReference>
<feature type="domain" description="Response regulatory" evidence="14">
    <location>
        <begin position="3"/>
        <end position="117"/>
    </location>
</feature>
<dbReference type="Gene3D" id="6.10.250.690">
    <property type="match status" value="1"/>
</dbReference>
<name>A0A2V5L2Y2_9BACL</name>
<dbReference type="FunFam" id="3.40.50.2300:FF:000001">
    <property type="entry name" value="DNA-binding response regulator PhoB"/>
    <property type="match status" value="1"/>
</dbReference>
<feature type="modified residue" description="4-aspartylphosphate" evidence="12">
    <location>
        <position position="52"/>
    </location>
</feature>
<dbReference type="GO" id="GO:0000976">
    <property type="term" value="F:transcription cis-regulatory region binding"/>
    <property type="evidence" value="ECO:0007669"/>
    <property type="project" value="TreeGrafter"/>
</dbReference>
<dbReference type="InterPro" id="IPR001867">
    <property type="entry name" value="OmpR/PhoB-type_DNA-bd"/>
</dbReference>
<evidence type="ECO:0000256" key="2">
    <source>
        <dbReference type="ARBA" id="ARBA00022490"/>
    </source>
</evidence>
<keyword evidence="6" id="KW-0843">Virulence</keyword>
<dbReference type="Pfam" id="PF00486">
    <property type="entry name" value="Trans_reg_C"/>
    <property type="match status" value="1"/>
</dbReference>
<dbReference type="Gene3D" id="3.40.50.2300">
    <property type="match status" value="1"/>
</dbReference>
<evidence type="ECO:0000256" key="1">
    <source>
        <dbReference type="ARBA" id="ARBA00004496"/>
    </source>
</evidence>
<sequence>MTSVLVVEDDAHMLEMILLVLSHEGFRVRGAVNGKEALAEMERSPADLVVLDVMMPVMDGWDLCRELRLSYPELPMIMITVKHETSQKVKGFGLGADDYLVKPFDPQELVIRIKAVLRRYRIAADKRIVLGSFKLDRLRGTVSVSDATWHLPLKEFELLYQLASYPGQIFMREQLIEAVWGFDHDGDERTVDVHIKRLRERFAAHTHLFRIVTVRGLGYRLETESHD</sequence>
<evidence type="ECO:0000256" key="6">
    <source>
        <dbReference type="ARBA" id="ARBA00023026"/>
    </source>
</evidence>
<evidence type="ECO:0000256" key="10">
    <source>
        <dbReference type="ARBA" id="ARBA00037471"/>
    </source>
</evidence>
<accession>A0A2V5L2Y2</accession>
<gene>
    <name evidence="16" type="ORF">DLM86_01330</name>
</gene>
<evidence type="ECO:0000313" key="16">
    <source>
        <dbReference type="EMBL" id="PYI57116.1"/>
    </source>
</evidence>
<dbReference type="InterPro" id="IPR039420">
    <property type="entry name" value="WalR-like"/>
</dbReference>
<feature type="domain" description="OmpR/PhoB-type" evidence="15">
    <location>
        <begin position="125"/>
        <end position="223"/>
    </location>
</feature>
<keyword evidence="3 12" id="KW-0597">Phosphoprotein</keyword>
<dbReference type="GO" id="GO:0006355">
    <property type="term" value="P:regulation of DNA-templated transcription"/>
    <property type="evidence" value="ECO:0007669"/>
    <property type="project" value="InterPro"/>
</dbReference>
<dbReference type="InterPro" id="IPR001789">
    <property type="entry name" value="Sig_transdc_resp-reg_receiver"/>
</dbReference>
<keyword evidence="4" id="KW-0902">Two-component regulatory system</keyword>
<dbReference type="InterPro" id="IPR036388">
    <property type="entry name" value="WH-like_DNA-bd_sf"/>
</dbReference>
<keyword evidence="9" id="KW-0804">Transcription</keyword>
<dbReference type="GO" id="GO:0000156">
    <property type="term" value="F:phosphorelay response regulator activity"/>
    <property type="evidence" value="ECO:0007669"/>
    <property type="project" value="TreeGrafter"/>
</dbReference>
<comment type="subcellular location">
    <subcellularLocation>
        <location evidence="1">Cytoplasm</location>
    </subcellularLocation>
</comment>
<dbReference type="PANTHER" id="PTHR48111:SF49">
    <property type="entry name" value="HEME RESPONSE REGULATOR HSSR"/>
    <property type="match status" value="1"/>
</dbReference>
<evidence type="ECO:0000256" key="9">
    <source>
        <dbReference type="ARBA" id="ARBA00023163"/>
    </source>
</evidence>
<dbReference type="Proteomes" id="UP000247476">
    <property type="component" value="Unassembled WGS sequence"/>
</dbReference>
<organism evidence="16 17">
    <name type="scientific">Paenibacillus flagellatus</name>
    <dbReference type="NCBI Taxonomy" id="2211139"/>
    <lineage>
        <taxon>Bacteria</taxon>
        <taxon>Bacillati</taxon>
        <taxon>Bacillota</taxon>
        <taxon>Bacilli</taxon>
        <taxon>Bacillales</taxon>
        <taxon>Paenibacillaceae</taxon>
        <taxon>Paenibacillus</taxon>
    </lineage>
</organism>
<comment type="function">
    <text evidence="10">Member of the two-component regulatory system HssS/HssR involved in intracellular heme homeostasis and tempering of staphylococcal virulence. Phosphorylated HssR binds to a direct repeat sequence within hrtAB promoter and activates the expression of hrtAB, an efflux pump, in response to extracellular heme, hemin, hemoglobin or blood.</text>
</comment>
<dbReference type="EMBL" id="QJVJ01000001">
    <property type="protein sequence ID" value="PYI57116.1"/>
    <property type="molecule type" value="Genomic_DNA"/>
</dbReference>
<reference evidence="16 17" key="1">
    <citation type="submission" date="2018-05" db="EMBL/GenBank/DDBJ databases">
        <title>Paenibacillus flagellatus sp. nov., isolated from selenium mineral soil.</title>
        <authorList>
            <person name="Dai X."/>
        </authorList>
    </citation>
    <scope>NUCLEOTIDE SEQUENCE [LARGE SCALE GENOMIC DNA]</scope>
    <source>
        <strain evidence="16 17">DXL2</strain>
    </source>
</reference>
<evidence type="ECO:0000256" key="11">
    <source>
        <dbReference type="ARBA" id="ARBA00039976"/>
    </source>
</evidence>
<evidence type="ECO:0000256" key="5">
    <source>
        <dbReference type="ARBA" id="ARBA00023015"/>
    </source>
</evidence>
<evidence type="ECO:0000256" key="13">
    <source>
        <dbReference type="PROSITE-ProRule" id="PRU01091"/>
    </source>
</evidence>
<dbReference type="Pfam" id="PF00072">
    <property type="entry name" value="Response_reg"/>
    <property type="match status" value="1"/>
</dbReference>
<evidence type="ECO:0000256" key="8">
    <source>
        <dbReference type="ARBA" id="ARBA00023159"/>
    </source>
</evidence>
<keyword evidence="8" id="KW-0010">Activator</keyword>
<dbReference type="RefSeq" id="WP_110838156.1">
    <property type="nucleotide sequence ID" value="NZ_QJVJ01000001.1"/>
</dbReference>
<evidence type="ECO:0000259" key="15">
    <source>
        <dbReference type="PROSITE" id="PS51755"/>
    </source>
</evidence>
<evidence type="ECO:0000313" key="17">
    <source>
        <dbReference type="Proteomes" id="UP000247476"/>
    </source>
</evidence>
<dbReference type="AlphaFoldDB" id="A0A2V5L2Y2"/>
<dbReference type="CDD" id="cd17574">
    <property type="entry name" value="REC_OmpR"/>
    <property type="match status" value="1"/>
</dbReference>
<protein>
    <recommendedName>
        <fullName evidence="11">Heme response regulator HssR</fullName>
    </recommendedName>
</protein>
<dbReference type="Gene3D" id="1.10.10.10">
    <property type="entry name" value="Winged helix-like DNA-binding domain superfamily/Winged helix DNA-binding domain"/>
    <property type="match status" value="1"/>
</dbReference>
<dbReference type="PANTHER" id="PTHR48111">
    <property type="entry name" value="REGULATOR OF RPOS"/>
    <property type="match status" value="1"/>
</dbReference>
<dbReference type="SMART" id="SM00862">
    <property type="entry name" value="Trans_reg_C"/>
    <property type="match status" value="1"/>
</dbReference>
<keyword evidence="5" id="KW-0805">Transcription regulation</keyword>
<dbReference type="InterPro" id="IPR011006">
    <property type="entry name" value="CheY-like_superfamily"/>
</dbReference>
<dbReference type="GO" id="GO:0005829">
    <property type="term" value="C:cytosol"/>
    <property type="evidence" value="ECO:0007669"/>
    <property type="project" value="TreeGrafter"/>
</dbReference>
<evidence type="ECO:0000256" key="7">
    <source>
        <dbReference type="ARBA" id="ARBA00023125"/>
    </source>
</evidence>
<comment type="caution">
    <text evidence="16">The sequence shown here is derived from an EMBL/GenBank/DDBJ whole genome shotgun (WGS) entry which is preliminary data.</text>
</comment>
<keyword evidence="7 13" id="KW-0238">DNA-binding</keyword>
<proteinExistence type="predicted"/>
<dbReference type="PROSITE" id="PS50110">
    <property type="entry name" value="RESPONSE_REGULATORY"/>
    <property type="match status" value="1"/>
</dbReference>
<dbReference type="SUPFAM" id="SSF52172">
    <property type="entry name" value="CheY-like"/>
    <property type="match status" value="1"/>
</dbReference>
<evidence type="ECO:0000256" key="12">
    <source>
        <dbReference type="PROSITE-ProRule" id="PRU00169"/>
    </source>
</evidence>
<dbReference type="OrthoDB" id="9790442at2"/>
<feature type="DNA-binding region" description="OmpR/PhoB-type" evidence="13">
    <location>
        <begin position="125"/>
        <end position="223"/>
    </location>
</feature>
<evidence type="ECO:0000256" key="3">
    <source>
        <dbReference type="ARBA" id="ARBA00022553"/>
    </source>
</evidence>
<dbReference type="GO" id="GO:0032993">
    <property type="term" value="C:protein-DNA complex"/>
    <property type="evidence" value="ECO:0007669"/>
    <property type="project" value="TreeGrafter"/>
</dbReference>
<keyword evidence="17" id="KW-1185">Reference proteome</keyword>
<keyword evidence="2" id="KW-0963">Cytoplasm</keyword>